<dbReference type="Pfam" id="PF01171">
    <property type="entry name" value="ATP_bind_3"/>
    <property type="match status" value="1"/>
</dbReference>
<reference evidence="7" key="1">
    <citation type="submission" date="2011-04" db="EMBL/GenBank/DDBJ databases">
        <title>The complete genome of Thermodesulfatator indicus DSM 15286.</title>
        <authorList>
            <person name="Lucas S."/>
            <person name="Copeland A."/>
            <person name="Lapidus A."/>
            <person name="Bruce D."/>
            <person name="Goodwin L."/>
            <person name="Pitluck S."/>
            <person name="Peters L."/>
            <person name="Kyrpides N."/>
            <person name="Mavromatis K."/>
            <person name="Pagani I."/>
            <person name="Ivanova N."/>
            <person name="Saunders L."/>
            <person name="Detter J.C."/>
            <person name="Tapia R."/>
            <person name="Han C."/>
            <person name="Land M."/>
            <person name="Hauser L."/>
            <person name="Markowitz V."/>
            <person name="Cheng J.-F."/>
            <person name="Hugenholtz P."/>
            <person name="Woyke T."/>
            <person name="Wu D."/>
            <person name="Spring S."/>
            <person name="Schroeder M."/>
            <person name="Brambilla E."/>
            <person name="Klenk H.-P."/>
            <person name="Eisen J.A."/>
        </authorList>
    </citation>
    <scope>NUCLEOTIDE SEQUENCE [LARGE SCALE GENOMIC DNA]</scope>
    <source>
        <strain evidence="7">DSM 15286 / JCM 11887 / CIR29812</strain>
    </source>
</reference>
<dbReference type="eggNOG" id="COG0037">
    <property type="taxonomic scope" value="Bacteria"/>
</dbReference>
<evidence type="ECO:0000313" key="7">
    <source>
        <dbReference type="Proteomes" id="UP000006793"/>
    </source>
</evidence>
<evidence type="ECO:0000313" key="6">
    <source>
        <dbReference type="EMBL" id="AEH44391.1"/>
    </source>
</evidence>
<dbReference type="AlphaFoldDB" id="F8AB24"/>
<feature type="binding site" evidence="2">
    <location>
        <position position="24"/>
    </location>
    <ligand>
        <name>Zn(2+)</name>
        <dbReference type="ChEBI" id="CHEBI:29105"/>
        <label>1</label>
    </ligand>
</feature>
<feature type="binding site" evidence="3">
    <location>
        <begin position="55"/>
        <end position="57"/>
    </location>
    <ligand>
        <name>ATP</name>
        <dbReference type="ChEBI" id="CHEBI:30616"/>
    </ligand>
</feature>
<sequence length="302" mass="35148">MARCRKCRRKKADVFIPHHRLPLCEEHFLEWFEEYLARTVKKFKMFSPKAKILVAISGGKDSLVLWKALNNLGYHTEGLFVDLGIEDFSLISRRVAENFAEELDRPLHVVSIAKEIGLTIPDLKSRTKKYCSLCGSIKRYFFNRFARQNNFDVLVTGHNLDDEASSLLSNTINWQLKYLARKYPVLPEGNGFVRKAKPLCRFTAFEIKEYARLQKIEYLTERCPLSPEATRLVYAELMDELEEKMPGTKIRFYMDYLRKVYPIFNKQVEDFLDRPLTQCEFCGEPAVSSPCFVCKLKAEAKA</sequence>
<name>F8AB24_THEID</name>
<evidence type="ECO:0000256" key="1">
    <source>
        <dbReference type="ARBA" id="ARBA00022679"/>
    </source>
</evidence>
<feature type="binding site" evidence="2">
    <location>
        <position position="282"/>
    </location>
    <ligand>
        <name>Zn(2+)</name>
        <dbReference type="ChEBI" id="CHEBI:29105"/>
        <label>2</label>
    </ligand>
</feature>
<dbReference type="InterPro" id="IPR014729">
    <property type="entry name" value="Rossmann-like_a/b/a_fold"/>
</dbReference>
<dbReference type="Proteomes" id="UP000006793">
    <property type="component" value="Chromosome"/>
</dbReference>
<keyword evidence="2" id="KW-0479">Metal-binding</keyword>
<feature type="binding site" evidence="2">
    <location>
        <position position="4"/>
    </location>
    <ligand>
        <name>Zn(2+)</name>
        <dbReference type="ChEBI" id="CHEBI:29105"/>
        <label>1</label>
    </ligand>
</feature>
<dbReference type="KEGG" id="tid:Thein_0509"/>
<keyword evidence="7" id="KW-1185">Reference proteome</keyword>
<dbReference type="PaxDb" id="667014-Thein_0509"/>
<dbReference type="InterPro" id="IPR011063">
    <property type="entry name" value="TilS/TtcA_N"/>
</dbReference>
<dbReference type="RefSeq" id="WP_013907136.1">
    <property type="nucleotide sequence ID" value="NC_015681.1"/>
</dbReference>
<dbReference type="Gene3D" id="3.40.50.620">
    <property type="entry name" value="HUPs"/>
    <property type="match status" value="1"/>
</dbReference>
<feature type="binding site" evidence="2">
    <location>
        <position position="7"/>
    </location>
    <ligand>
        <name>Zn(2+)</name>
        <dbReference type="ChEBI" id="CHEBI:29105"/>
        <label>1</label>
    </ligand>
</feature>
<proteinExistence type="predicted"/>
<dbReference type="GO" id="GO:0002144">
    <property type="term" value="C:cytosolic tRNA wobble base thiouridylase complex"/>
    <property type="evidence" value="ECO:0007669"/>
    <property type="project" value="TreeGrafter"/>
</dbReference>
<feature type="binding site" evidence="3">
    <location>
        <position position="162"/>
    </location>
    <ligand>
        <name>ATP</name>
        <dbReference type="ChEBI" id="CHEBI:30616"/>
    </ligand>
</feature>
<dbReference type="InParanoid" id="F8AB24"/>
<dbReference type="PANTHER" id="PTHR11807:SF27">
    <property type="entry name" value="TRNA-5-METHYLURIDINE(54) 2-SULFURTRANSFERASE"/>
    <property type="match status" value="1"/>
</dbReference>
<feature type="domain" description="tRNA(Ile)-lysidine/2-thiocytidine synthase N-terminal" evidence="4">
    <location>
        <begin position="51"/>
        <end position="220"/>
    </location>
</feature>
<feature type="binding site" evidence="3">
    <location>
        <position position="81"/>
    </location>
    <ligand>
        <name>ATP</name>
        <dbReference type="ChEBI" id="CHEBI:30616"/>
    </ligand>
</feature>
<keyword evidence="3" id="KW-0547">Nucleotide-binding</keyword>
<gene>
    <name evidence="6" type="ordered locus">Thein_0509</name>
</gene>
<feature type="binding site" evidence="2">
    <location>
        <position position="279"/>
    </location>
    <ligand>
        <name>Zn(2+)</name>
        <dbReference type="ChEBI" id="CHEBI:29105"/>
        <label>2</label>
    </ligand>
</feature>
<dbReference type="STRING" id="667014.Thein_0509"/>
<protein>
    <submittedName>
        <fullName evidence="6">PP-loop domain protein</fullName>
    </submittedName>
</protein>
<evidence type="ECO:0000259" key="4">
    <source>
        <dbReference type="Pfam" id="PF01171"/>
    </source>
</evidence>
<keyword evidence="2" id="KW-0862">Zinc</keyword>
<feature type="binding site" evidence="2">
    <location>
        <position position="294"/>
    </location>
    <ligand>
        <name>Zn(2+)</name>
        <dbReference type="ChEBI" id="CHEBI:29105"/>
        <label>2</label>
    </ligand>
</feature>
<feature type="binding site" evidence="3">
    <location>
        <position position="157"/>
    </location>
    <ligand>
        <name>ATP</name>
        <dbReference type="ChEBI" id="CHEBI:30616"/>
    </ligand>
</feature>
<dbReference type="InterPro" id="IPR054306">
    <property type="entry name" value="TtuA-like_LIM_N"/>
</dbReference>
<dbReference type="GO" id="GO:0000049">
    <property type="term" value="F:tRNA binding"/>
    <property type="evidence" value="ECO:0007669"/>
    <property type="project" value="TreeGrafter"/>
</dbReference>
<feature type="binding site" evidence="3">
    <location>
        <position position="61"/>
    </location>
    <ligand>
        <name>ATP</name>
        <dbReference type="ChEBI" id="CHEBI:30616"/>
    </ligand>
</feature>
<dbReference type="HOGENOM" id="CLU_026481_1_1_0"/>
<feature type="binding site" evidence="2">
    <location>
        <position position="27"/>
    </location>
    <ligand>
        <name>Zn(2+)</name>
        <dbReference type="ChEBI" id="CHEBI:29105"/>
        <label>1</label>
    </ligand>
</feature>
<organism evidence="6 7">
    <name type="scientific">Thermodesulfatator indicus (strain DSM 15286 / JCM 11887 / CIR29812)</name>
    <dbReference type="NCBI Taxonomy" id="667014"/>
    <lineage>
        <taxon>Bacteria</taxon>
        <taxon>Pseudomonadati</taxon>
        <taxon>Thermodesulfobacteriota</taxon>
        <taxon>Thermodesulfobacteria</taxon>
        <taxon>Thermodesulfobacteriales</taxon>
        <taxon>Thermodesulfatatoraceae</taxon>
        <taxon>Thermodesulfatator</taxon>
    </lineage>
</organism>
<dbReference type="GO" id="GO:0002143">
    <property type="term" value="P:tRNA wobble position uridine thiolation"/>
    <property type="evidence" value="ECO:0007669"/>
    <property type="project" value="TreeGrafter"/>
</dbReference>
<dbReference type="Pfam" id="PF22082">
    <property type="entry name" value="TtuA_LIM_N"/>
    <property type="match status" value="1"/>
</dbReference>
<evidence type="ECO:0000256" key="3">
    <source>
        <dbReference type="PIRSR" id="PIRSR004976-51"/>
    </source>
</evidence>
<feature type="domain" description="2-thiouridine synthetase TtuA-like N-terminal LIM" evidence="5">
    <location>
        <begin position="3"/>
        <end position="29"/>
    </location>
</feature>
<dbReference type="InterPro" id="IPR035107">
    <property type="entry name" value="tRNA_thiolation_TtcA_Ctu1"/>
</dbReference>
<reference evidence="6 7" key="2">
    <citation type="journal article" date="2012" name="Stand. Genomic Sci.">
        <title>Complete genome sequence of the thermophilic sulfate-reducing ocean bacterium Thermodesulfatator indicus type strain (CIR29812(T)).</title>
        <authorList>
            <person name="Anderson I."/>
            <person name="Saunders E."/>
            <person name="Lapidus A."/>
            <person name="Nolan M."/>
            <person name="Lucas S."/>
            <person name="Tice H."/>
            <person name="Del Rio T.G."/>
            <person name="Cheng J.F."/>
            <person name="Han C."/>
            <person name="Tapia R."/>
            <person name="Goodwin L.A."/>
            <person name="Pitluck S."/>
            <person name="Liolios K."/>
            <person name="Mavromatis K."/>
            <person name="Pagani I."/>
            <person name="Ivanova N."/>
            <person name="Mikhailova N."/>
            <person name="Pati A."/>
            <person name="Chen A."/>
            <person name="Palaniappan K."/>
            <person name="Land M."/>
            <person name="Hauser L."/>
            <person name="Jeffries C.D."/>
            <person name="Chang Y.J."/>
            <person name="Brambilla E.M."/>
            <person name="Rohde M."/>
            <person name="Spring S."/>
            <person name="Goker M."/>
            <person name="Detter J.C."/>
            <person name="Woyke T."/>
            <person name="Bristow J."/>
            <person name="Eisen J.A."/>
            <person name="Markowitz V."/>
            <person name="Hugenholtz P."/>
            <person name="Kyrpides N.C."/>
            <person name="Klenk H.P."/>
        </authorList>
    </citation>
    <scope>NUCLEOTIDE SEQUENCE [LARGE SCALE GENOMIC DNA]</scope>
    <source>
        <strain evidence="7">DSM 15286 / JCM 11887 / CIR29812</strain>
    </source>
</reference>
<keyword evidence="1" id="KW-0808">Transferase</keyword>
<feature type="binding site" evidence="2">
    <location>
        <position position="291"/>
    </location>
    <ligand>
        <name>Zn(2+)</name>
        <dbReference type="ChEBI" id="CHEBI:29105"/>
        <label>2</label>
    </ligand>
</feature>
<accession>F8AB24</accession>
<keyword evidence="3" id="KW-0067">ATP-binding</keyword>
<dbReference type="SUPFAM" id="SSF52402">
    <property type="entry name" value="Adenine nucleotide alpha hydrolases-like"/>
    <property type="match status" value="1"/>
</dbReference>
<dbReference type="GO" id="GO:0016740">
    <property type="term" value="F:transferase activity"/>
    <property type="evidence" value="ECO:0007669"/>
    <property type="project" value="UniProtKB-KW"/>
</dbReference>
<dbReference type="PIRSF" id="PIRSF004976">
    <property type="entry name" value="ATPase_YdaO"/>
    <property type="match status" value="1"/>
</dbReference>
<dbReference type="OrthoDB" id="9801054at2"/>
<evidence type="ECO:0000256" key="2">
    <source>
        <dbReference type="PIRSR" id="PIRSR004976-50"/>
    </source>
</evidence>
<dbReference type="GO" id="GO:0046872">
    <property type="term" value="F:metal ion binding"/>
    <property type="evidence" value="ECO:0007669"/>
    <property type="project" value="UniProtKB-KW"/>
</dbReference>
<dbReference type="GO" id="GO:0005524">
    <property type="term" value="F:ATP binding"/>
    <property type="evidence" value="ECO:0007669"/>
    <property type="project" value="UniProtKB-KW"/>
</dbReference>
<evidence type="ECO:0000259" key="5">
    <source>
        <dbReference type="Pfam" id="PF22082"/>
    </source>
</evidence>
<dbReference type="EMBL" id="CP002683">
    <property type="protein sequence ID" value="AEH44391.1"/>
    <property type="molecule type" value="Genomic_DNA"/>
</dbReference>
<dbReference type="PANTHER" id="PTHR11807">
    <property type="entry name" value="ATPASES OF THE PP SUPERFAMILY-RELATED"/>
    <property type="match status" value="1"/>
</dbReference>